<organism evidence="3 4">
    <name type="scientific">Alkalicaulis satelles</name>
    <dbReference type="NCBI Taxonomy" id="2609175"/>
    <lineage>
        <taxon>Bacteria</taxon>
        <taxon>Pseudomonadati</taxon>
        <taxon>Pseudomonadota</taxon>
        <taxon>Alphaproteobacteria</taxon>
        <taxon>Maricaulales</taxon>
        <taxon>Maricaulaceae</taxon>
        <taxon>Alkalicaulis</taxon>
    </lineage>
</organism>
<dbReference type="AlphaFoldDB" id="A0A5M6ZGL1"/>
<dbReference type="Pfam" id="PF13175">
    <property type="entry name" value="AAA_15"/>
    <property type="match status" value="1"/>
</dbReference>
<dbReference type="GO" id="GO:0016887">
    <property type="term" value="F:ATP hydrolysis activity"/>
    <property type="evidence" value="ECO:0007669"/>
    <property type="project" value="InterPro"/>
</dbReference>
<feature type="domain" description="ATPase AAA-type core" evidence="2">
    <location>
        <begin position="324"/>
        <end position="402"/>
    </location>
</feature>
<evidence type="ECO:0000313" key="4">
    <source>
        <dbReference type="Proteomes" id="UP000325122"/>
    </source>
</evidence>
<dbReference type="PANTHER" id="PTHR43581">
    <property type="entry name" value="ATP/GTP PHOSPHATASE"/>
    <property type="match status" value="1"/>
</dbReference>
<dbReference type="Pfam" id="PF13304">
    <property type="entry name" value="AAA_21"/>
    <property type="match status" value="1"/>
</dbReference>
<dbReference type="Proteomes" id="UP000325122">
    <property type="component" value="Unassembled WGS sequence"/>
</dbReference>
<dbReference type="InterPro" id="IPR051396">
    <property type="entry name" value="Bact_Antivir_Def_Nuclease"/>
</dbReference>
<dbReference type="InterPro" id="IPR027417">
    <property type="entry name" value="P-loop_NTPase"/>
</dbReference>
<comment type="caution">
    <text evidence="3">The sequence shown here is derived from an EMBL/GenBank/DDBJ whole genome shotgun (WGS) entry which is preliminary data.</text>
</comment>
<dbReference type="RefSeq" id="WP_150023161.1">
    <property type="nucleotide sequence ID" value="NZ_VWOJ01000002.1"/>
</dbReference>
<evidence type="ECO:0000259" key="1">
    <source>
        <dbReference type="Pfam" id="PF13175"/>
    </source>
</evidence>
<evidence type="ECO:0000259" key="2">
    <source>
        <dbReference type="Pfam" id="PF13304"/>
    </source>
</evidence>
<dbReference type="InterPro" id="IPR014555">
    <property type="entry name" value="RecF-like"/>
</dbReference>
<accession>A0A5M6ZGL1</accession>
<name>A0A5M6ZGL1_9PROT</name>
<keyword evidence="4" id="KW-1185">Reference proteome</keyword>
<proteinExistence type="predicted"/>
<dbReference type="InterPro" id="IPR003959">
    <property type="entry name" value="ATPase_AAA_core"/>
</dbReference>
<protein>
    <submittedName>
        <fullName evidence="3">AAA family ATPase</fullName>
    </submittedName>
</protein>
<dbReference type="Gene3D" id="3.40.50.300">
    <property type="entry name" value="P-loop containing nucleotide triphosphate hydrolases"/>
    <property type="match status" value="2"/>
</dbReference>
<dbReference type="InterPro" id="IPR041685">
    <property type="entry name" value="AAA_GajA/Old/RecF-like"/>
</dbReference>
<gene>
    <name evidence="3" type="ORF">F1654_08845</name>
</gene>
<dbReference type="EMBL" id="VWOJ01000002">
    <property type="protein sequence ID" value="KAA5803893.1"/>
    <property type="molecule type" value="Genomic_DNA"/>
</dbReference>
<sequence length="453" mass="50551">MLTNIKVDGYRSLHEFEIALEPGLNVFIGPNGSGKTNIFAFFEFVSNLSKIGLRRAIGHSGGAPGVFSHENLQSGSPILNFTLYGLSKAYGNEAESGIKSFRYRYEGSIYFDKTISEARFRRQSFSVKAMSRQPRTLSLIAPDNVDWDFNAEIIENNEGPKPFITKVEVKNGDLFDEYVRKYPREESIDSVKRSLSYAAYEQACILRSLSLSFSVMRSIEADLAAGSPYNIDPTKAKAPDDIASGFGLGSDGSGLAATLHSLKLAQEGLRPQIRYIGGQRHRVSRSAFKIISKYMKLINTSIESMNVKSDYLLNKHIVYFQMKVDDKNIDIPLSSMSDGTAKWLSLVTALHSEFGIFSIEEPENFLHPKMQRELFDLIRENSSISSGRGIAMVSTHSMTLLDYCQPEEVIVTDYRDGRTVASRPKNSEIIREEIKNTGFGLSYYALAGSLGDY</sequence>
<evidence type="ECO:0000313" key="3">
    <source>
        <dbReference type="EMBL" id="KAA5803893.1"/>
    </source>
</evidence>
<dbReference type="GO" id="GO:0005524">
    <property type="term" value="F:ATP binding"/>
    <property type="evidence" value="ECO:0007669"/>
    <property type="project" value="InterPro"/>
</dbReference>
<dbReference type="PANTHER" id="PTHR43581:SF4">
    <property type="entry name" value="ATP_GTP PHOSPHATASE"/>
    <property type="match status" value="1"/>
</dbReference>
<feature type="domain" description="Endonuclease GajA/Old nuclease/RecF-like AAA" evidence="1">
    <location>
        <begin position="1"/>
        <end position="49"/>
    </location>
</feature>
<dbReference type="SUPFAM" id="SSF52540">
    <property type="entry name" value="P-loop containing nucleoside triphosphate hydrolases"/>
    <property type="match status" value="1"/>
</dbReference>
<reference evidence="3 4" key="1">
    <citation type="submission" date="2019-09" db="EMBL/GenBank/DDBJ databases">
        <authorList>
            <person name="Kevbrin V."/>
            <person name="Grouzdev D.S."/>
        </authorList>
    </citation>
    <scope>NUCLEOTIDE SEQUENCE [LARGE SCALE GENOMIC DNA]</scope>
    <source>
        <strain evidence="3 4">G-192</strain>
    </source>
</reference>
<dbReference type="PIRSF" id="PIRSF029347">
    <property type="entry name" value="RecF"/>
    <property type="match status" value="1"/>
</dbReference>